<evidence type="ECO:0000259" key="2">
    <source>
        <dbReference type="Pfam" id="PF01557"/>
    </source>
</evidence>
<proteinExistence type="predicted"/>
<keyword evidence="1" id="KW-0456">Lyase</keyword>
<gene>
    <name evidence="3" type="ORF">GCM10023200_35750</name>
</gene>
<dbReference type="PANTHER" id="PTHR30143">
    <property type="entry name" value="ACID HYDRATASE"/>
    <property type="match status" value="1"/>
</dbReference>
<keyword evidence="3" id="KW-0378">Hydrolase</keyword>
<dbReference type="RefSeq" id="WP_345417906.1">
    <property type="nucleotide sequence ID" value="NZ_BAABHO010000029.1"/>
</dbReference>
<evidence type="ECO:0000313" key="3">
    <source>
        <dbReference type="EMBL" id="GAA4796507.1"/>
    </source>
</evidence>
<dbReference type="Proteomes" id="UP001500928">
    <property type="component" value="Unassembled WGS sequence"/>
</dbReference>
<dbReference type="PANTHER" id="PTHR30143:SF0">
    <property type="entry name" value="2-KETO-4-PENTENOATE HYDRATASE"/>
    <property type="match status" value="1"/>
</dbReference>
<dbReference type="InterPro" id="IPR011234">
    <property type="entry name" value="Fumarylacetoacetase-like_C"/>
</dbReference>
<evidence type="ECO:0000313" key="4">
    <source>
        <dbReference type="Proteomes" id="UP001500928"/>
    </source>
</evidence>
<dbReference type="InterPro" id="IPR050772">
    <property type="entry name" value="Hydratase-Decarb/MhpD_sf"/>
</dbReference>
<dbReference type="GO" id="GO:0016787">
    <property type="term" value="F:hydrolase activity"/>
    <property type="evidence" value="ECO:0007669"/>
    <property type="project" value="UniProtKB-KW"/>
</dbReference>
<dbReference type="Gene3D" id="3.90.850.10">
    <property type="entry name" value="Fumarylacetoacetase-like, C-terminal domain"/>
    <property type="match status" value="1"/>
</dbReference>
<organism evidence="3 4">
    <name type="scientific">Actinomycetospora chlora</name>
    <dbReference type="NCBI Taxonomy" id="663608"/>
    <lineage>
        <taxon>Bacteria</taxon>
        <taxon>Bacillati</taxon>
        <taxon>Actinomycetota</taxon>
        <taxon>Actinomycetes</taxon>
        <taxon>Pseudonocardiales</taxon>
        <taxon>Pseudonocardiaceae</taxon>
        <taxon>Actinomycetospora</taxon>
    </lineage>
</organism>
<evidence type="ECO:0000256" key="1">
    <source>
        <dbReference type="ARBA" id="ARBA00023239"/>
    </source>
</evidence>
<accession>A0ABP9BJQ2</accession>
<dbReference type="EMBL" id="BAABHO010000029">
    <property type="protein sequence ID" value="GAA4796507.1"/>
    <property type="molecule type" value="Genomic_DNA"/>
</dbReference>
<dbReference type="Pfam" id="PF01557">
    <property type="entry name" value="FAA_hydrolase"/>
    <property type="match status" value="1"/>
</dbReference>
<name>A0ABP9BJQ2_9PSEU</name>
<reference evidence="4" key="1">
    <citation type="journal article" date="2019" name="Int. J. Syst. Evol. Microbiol.">
        <title>The Global Catalogue of Microorganisms (GCM) 10K type strain sequencing project: providing services to taxonomists for standard genome sequencing and annotation.</title>
        <authorList>
            <consortium name="The Broad Institute Genomics Platform"/>
            <consortium name="The Broad Institute Genome Sequencing Center for Infectious Disease"/>
            <person name="Wu L."/>
            <person name="Ma J."/>
        </authorList>
    </citation>
    <scope>NUCLEOTIDE SEQUENCE [LARGE SCALE GENOMIC DNA]</scope>
    <source>
        <strain evidence="4">JCM 17979</strain>
    </source>
</reference>
<sequence length="240" mass="25258">MDGSDVEGWVAWIDAAHRDGRLLDAPDGPGDLDLSTAYAVQQRLTARRQERGARRIGWKLGYTSAVMREQMGVDSPNFGPLLDTMVIAPGAAVPASLVQPRVEPEVGLVVDAEGRPVAARAVLEVVDSVWRDYRFGLATNTADGSSAAGVVVGDPLDRDLAALTVELRRNGEPVATGSGDAAMGHPHRALAWLRDELAARGEALRAGDLVITGGLTRAVPLAAGDVVEARFPGATVAVRR</sequence>
<protein>
    <submittedName>
        <fullName evidence="3">Fumarylacetoacetate hydrolase family protein</fullName>
    </submittedName>
</protein>
<keyword evidence="4" id="KW-1185">Reference proteome</keyword>
<dbReference type="InterPro" id="IPR036663">
    <property type="entry name" value="Fumarylacetoacetase_C_sf"/>
</dbReference>
<dbReference type="SUPFAM" id="SSF56529">
    <property type="entry name" value="FAH"/>
    <property type="match status" value="1"/>
</dbReference>
<comment type="caution">
    <text evidence="3">The sequence shown here is derived from an EMBL/GenBank/DDBJ whole genome shotgun (WGS) entry which is preliminary data.</text>
</comment>
<feature type="domain" description="Fumarylacetoacetase-like C-terminal" evidence="2">
    <location>
        <begin position="84"/>
        <end position="233"/>
    </location>
</feature>